<name>A0A3B8DZQ5_9CAUD</name>
<dbReference type="InterPro" id="IPR023346">
    <property type="entry name" value="Lysozyme-like_dom_sf"/>
</dbReference>
<evidence type="ECO:0000259" key="2">
    <source>
        <dbReference type="Pfam" id="PF09374"/>
    </source>
</evidence>
<accession>A0A3B8DZQ5</accession>
<dbReference type="CDD" id="cd13926">
    <property type="entry name" value="N-acetylmuramidase_GH108"/>
    <property type="match status" value="1"/>
</dbReference>
<feature type="domain" description="Peptidoglycan binding" evidence="2">
    <location>
        <begin position="95"/>
        <end position="178"/>
    </location>
</feature>
<reference evidence="4" key="1">
    <citation type="submission" date="2018-08" db="EMBL/GenBank/DDBJ databases">
        <title>Complete Genome of Klebsiella pneumoniae Siphophage Seifer.</title>
        <authorList>
            <person name="Salazar A.J."/>
            <person name="Lessor L."/>
            <person name="O'Leary C.J."/>
            <person name="Gill J."/>
            <person name="Liu M."/>
        </authorList>
    </citation>
    <scope>NUCLEOTIDE SEQUENCE [LARGE SCALE GENOMIC DNA]</scope>
</reference>
<protein>
    <submittedName>
        <fullName evidence="3">Soluble endolysin protein</fullName>
    </submittedName>
</protein>
<evidence type="ECO:0000313" key="3">
    <source>
        <dbReference type="EMBL" id="AYJ72819.1"/>
    </source>
</evidence>
<gene>
    <name evidence="3" type="ORF">CPT_Seifer_037</name>
</gene>
<dbReference type="InterPro" id="IPR018537">
    <property type="entry name" value="Peptidoglycan-bd_3"/>
</dbReference>
<dbReference type="SUPFAM" id="SSF53955">
    <property type="entry name" value="Lysozyme-like"/>
    <property type="match status" value="1"/>
</dbReference>
<dbReference type="Gene3D" id="1.20.141.10">
    <property type="entry name" value="Chitosanase, subunit A, domain 1"/>
    <property type="match status" value="1"/>
</dbReference>
<sequence>MATADQIIEGVLGKEGGYVNNQADKGGPTRWGITQNTARAYGYKGDMKDLPRGTAKEIYMKQYWLEPKFDKIAELSPSIAEELCDTGVNMGPRVASSFLQRWLTALNQRGKLYPDLKPDGVIGNITIAALRSYLAVRGSAGVTVMLKGLNCSQGARYLELAEAREANEEFLFGWVQGRVNL</sequence>
<dbReference type="Pfam" id="PF09374">
    <property type="entry name" value="PG_binding_3"/>
    <property type="match status" value="1"/>
</dbReference>
<dbReference type="Proteomes" id="UP000282620">
    <property type="component" value="Segment"/>
</dbReference>
<feature type="domain" description="TtsA-like Glycoside hydrolase family 108" evidence="1">
    <location>
        <begin position="9"/>
        <end position="91"/>
    </location>
</feature>
<keyword evidence="4" id="KW-1185">Reference proteome</keyword>
<dbReference type="EMBL" id="MH817999">
    <property type="protein sequence ID" value="AYJ72819.1"/>
    <property type="molecule type" value="Genomic_DNA"/>
</dbReference>
<dbReference type="InterPro" id="IPR008565">
    <property type="entry name" value="TtsA-like_GH18_dom"/>
</dbReference>
<evidence type="ECO:0000259" key="1">
    <source>
        <dbReference type="Pfam" id="PF05838"/>
    </source>
</evidence>
<dbReference type="Pfam" id="PF05838">
    <property type="entry name" value="Glyco_hydro_108"/>
    <property type="match status" value="1"/>
</dbReference>
<evidence type="ECO:0000313" key="4">
    <source>
        <dbReference type="Proteomes" id="UP000282620"/>
    </source>
</evidence>
<proteinExistence type="predicted"/>
<organism evidence="3 4">
    <name type="scientific">Klebsiella phage Seifer</name>
    <dbReference type="NCBI Taxonomy" id="2315475"/>
    <lineage>
        <taxon>Viruses</taxon>
        <taxon>Duplodnaviria</taxon>
        <taxon>Heunggongvirae</taxon>
        <taxon>Uroviricota</taxon>
        <taxon>Caudoviricetes</taxon>
        <taxon>Casjensviridae</taxon>
        <taxon>Yonseivirus</taxon>
        <taxon>Yonseivirus seifer</taxon>
    </lineage>
</organism>